<feature type="compositionally biased region" description="Basic and acidic residues" evidence="1">
    <location>
        <begin position="164"/>
        <end position="191"/>
    </location>
</feature>
<sequence>SDAARRPHLPKSLHYHAPRAHRLIYRLDGERPVRIVGDESAQSKWLVLVSAPVGGRAKEPRALLEAVVGGHDLVEVPRDEEPEPDVEEEDRDRVRDGEAAACRGKVRGCDPDLGALVLGHERGAQIEAHGGEERGERLGAIHPLLQLTTLEEDVVELRGEEEDERPRERRDARVAEERRDSEGERKRRECKQDEEDGHDARRGVREATDRDDHAADGRDDGEGRAKRREHGAVVGGQGDAHHEQLLAQLRFLFEDERAQSGRDWNQVSEDAHEADQVAREREEAVELVLQHGEGHAIRQHVIFDRRYGRVDARVDEEDALVDRGLQ</sequence>
<gene>
    <name evidence="2" type="ORF">Ctob_015399</name>
</gene>
<evidence type="ECO:0000256" key="1">
    <source>
        <dbReference type="SAM" id="MobiDB-lite"/>
    </source>
</evidence>
<evidence type="ECO:0000313" key="2">
    <source>
        <dbReference type="EMBL" id="KOO36064.1"/>
    </source>
</evidence>
<feature type="compositionally biased region" description="Basic and acidic residues" evidence="1">
    <location>
        <begin position="198"/>
        <end position="224"/>
    </location>
</feature>
<feature type="region of interest" description="Disordered" evidence="1">
    <location>
        <begin position="76"/>
        <end position="97"/>
    </location>
</feature>
<protein>
    <submittedName>
        <fullName evidence="2">Uncharacterized protein</fullName>
    </submittedName>
</protein>
<feature type="non-terminal residue" evidence="2">
    <location>
        <position position="1"/>
    </location>
</feature>
<organism evidence="2 3">
    <name type="scientific">Chrysochromulina tobinii</name>
    <dbReference type="NCBI Taxonomy" id="1460289"/>
    <lineage>
        <taxon>Eukaryota</taxon>
        <taxon>Haptista</taxon>
        <taxon>Haptophyta</taxon>
        <taxon>Prymnesiophyceae</taxon>
        <taxon>Prymnesiales</taxon>
        <taxon>Chrysochromulinaceae</taxon>
        <taxon>Chrysochromulina</taxon>
    </lineage>
</organism>
<dbReference type="Proteomes" id="UP000037460">
    <property type="component" value="Unassembled WGS sequence"/>
</dbReference>
<reference evidence="3" key="1">
    <citation type="journal article" date="2015" name="PLoS Genet.">
        <title>Genome Sequence and Transcriptome Analyses of Chrysochromulina tobin: Metabolic Tools for Enhanced Algal Fitness in the Prominent Order Prymnesiales (Haptophyceae).</title>
        <authorList>
            <person name="Hovde B.T."/>
            <person name="Deodato C.R."/>
            <person name="Hunsperger H.M."/>
            <person name="Ryken S.A."/>
            <person name="Yost W."/>
            <person name="Jha R.K."/>
            <person name="Patterson J."/>
            <person name="Monnat R.J. Jr."/>
            <person name="Barlow S.B."/>
            <person name="Starkenburg S.R."/>
            <person name="Cattolico R.A."/>
        </authorList>
    </citation>
    <scope>NUCLEOTIDE SEQUENCE</scope>
    <source>
        <strain evidence="3">CCMP291</strain>
    </source>
</reference>
<proteinExistence type="predicted"/>
<keyword evidence="3" id="KW-1185">Reference proteome</keyword>
<dbReference type="AlphaFoldDB" id="A0A0M0KBA8"/>
<feature type="region of interest" description="Disordered" evidence="1">
    <location>
        <begin position="155"/>
        <end position="240"/>
    </location>
</feature>
<dbReference type="EMBL" id="JWZX01000646">
    <property type="protein sequence ID" value="KOO36064.1"/>
    <property type="molecule type" value="Genomic_DNA"/>
</dbReference>
<accession>A0A0M0KBA8</accession>
<feature type="compositionally biased region" description="Acidic residues" evidence="1">
    <location>
        <begin position="80"/>
        <end position="90"/>
    </location>
</feature>
<evidence type="ECO:0000313" key="3">
    <source>
        <dbReference type="Proteomes" id="UP000037460"/>
    </source>
</evidence>
<comment type="caution">
    <text evidence="2">The sequence shown here is derived from an EMBL/GenBank/DDBJ whole genome shotgun (WGS) entry which is preliminary data.</text>
</comment>
<name>A0A0M0KBA8_9EUKA</name>